<evidence type="ECO:0000313" key="3">
    <source>
        <dbReference type="Proteomes" id="UP001501578"/>
    </source>
</evidence>
<name>A0ABN1R9P7_9ACTN</name>
<protein>
    <submittedName>
        <fullName evidence="2">Uncharacterized protein</fullName>
    </submittedName>
</protein>
<feature type="transmembrane region" description="Helical" evidence="1">
    <location>
        <begin position="16"/>
        <end position="36"/>
    </location>
</feature>
<accession>A0ABN1R9P7</accession>
<keyword evidence="1" id="KW-1133">Transmembrane helix</keyword>
<keyword evidence="1" id="KW-0812">Transmembrane</keyword>
<keyword evidence="3" id="KW-1185">Reference proteome</keyword>
<comment type="caution">
    <text evidence="2">The sequence shown here is derived from an EMBL/GenBank/DDBJ whole genome shotgun (WGS) entry which is preliminary data.</text>
</comment>
<evidence type="ECO:0000256" key="1">
    <source>
        <dbReference type="SAM" id="Phobius"/>
    </source>
</evidence>
<gene>
    <name evidence="2" type="ORF">GCM10009560_75880</name>
</gene>
<reference evidence="2 3" key="1">
    <citation type="journal article" date="2019" name="Int. J. Syst. Evol. Microbiol.">
        <title>The Global Catalogue of Microorganisms (GCM) 10K type strain sequencing project: providing services to taxonomists for standard genome sequencing and annotation.</title>
        <authorList>
            <consortium name="The Broad Institute Genomics Platform"/>
            <consortium name="The Broad Institute Genome Sequencing Center for Infectious Disease"/>
            <person name="Wu L."/>
            <person name="Ma J."/>
        </authorList>
    </citation>
    <scope>NUCLEOTIDE SEQUENCE [LARGE SCALE GENOMIC DNA]</scope>
    <source>
        <strain evidence="2 3">JCM 11136</strain>
    </source>
</reference>
<organism evidence="2 3">
    <name type="scientific">Nonomuraea longicatena</name>
    <dbReference type="NCBI Taxonomy" id="83682"/>
    <lineage>
        <taxon>Bacteria</taxon>
        <taxon>Bacillati</taxon>
        <taxon>Actinomycetota</taxon>
        <taxon>Actinomycetes</taxon>
        <taxon>Streptosporangiales</taxon>
        <taxon>Streptosporangiaceae</taxon>
        <taxon>Nonomuraea</taxon>
    </lineage>
</organism>
<sequence length="53" mass="5742">MYGWIWRKLPGATTTARVVAASVLAAVTAAVLWYAAFPLLEPAVPLDEVTVRK</sequence>
<dbReference type="EMBL" id="BAAAHQ010000056">
    <property type="protein sequence ID" value="GAA0953248.1"/>
    <property type="molecule type" value="Genomic_DNA"/>
</dbReference>
<keyword evidence="1" id="KW-0472">Membrane</keyword>
<dbReference type="RefSeq" id="WP_343955162.1">
    <property type="nucleotide sequence ID" value="NZ_BAAAHQ010000056.1"/>
</dbReference>
<proteinExistence type="predicted"/>
<dbReference type="Proteomes" id="UP001501578">
    <property type="component" value="Unassembled WGS sequence"/>
</dbReference>
<evidence type="ECO:0000313" key="2">
    <source>
        <dbReference type="EMBL" id="GAA0953248.1"/>
    </source>
</evidence>